<evidence type="ECO:0000313" key="2">
    <source>
        <dbReference type="Proteomes" id="UP000184315"/>
    </source>
</evidence>
<dbReference type="EMBL" id="CZDF01000174">
    <property type="protein sequence ID" value="CUR35556.1"/>
    <property type="molecule type" value="Genomic_DNA"/>
</dbReference>
<evidence type="ECO:0000313" key="1">
    <source>
        <dbReference type="EMBL" id="CUR35556.1"/>
    </source>
</evidence>
<gene>
    <name evidence="1" type="ORF">PL9214670182</name>
</gene>
<keyword evidence="2" id="KW-1185">Reference proteome</keyword>
<reference evidence="2" key="1">
    <citation type="submission" date="2015-10" db="EMBL/GenBank/DDBJ databases">
        <authorList>
            <person name="Regsiter A."/>
            <person name="william w."/>
        </authorList>
    </citation>
    <scope>NUCLEOTIDE SEQUENCE [LARGE SCALE GENOMIC DNA]</scope>
</reference>
<dbReference type="SUPFAM" id="SSF52540">
    <property type="entry name" value="P-loop containing nucleoside triphosphate hydrolases"/>
    <property type="match status" value="1"/>
</dbReference>
<dbReference type="InterPro" id="IPR027417">
    <property type="entry name" value="P-loop_NTPase"/>
</dbReference>
<dbReference type="Proteomes" id="UP000184315">
    <property type="component" value="Unassembled WGS sequence"/>
</dbReference>
<name>A0A1J1LUM7_9CYAN</name>
<organism evidence="1 2">
    <name type="scientific">Planktothrix tepida PCC 9214</name>
    <dbReference type="NCBI Taxonomy" id="671072"/>
    <lineage>
        <taxon>Bacteria</taxon>
        <taxon>Bacillati</taxon>
        <taxon>Cyanobacteriota</taxon>
        <taxon>Cyanophyceae</taxon>
        <taxon>Oscillatoriophycideae</taxon>
        <taxon>Oscillatoriales</taxon>
        <taxon>Microcoleaceae</taxon>
        <taxon>Planktothrix</taxon>
    </lineage>
</organism>
<dbReference type="STRING" id="671072.PL9214670182"/>
<dbReference type="AlphaFoldDB" id="A0A1J1LUM7"/>
<protein>
    <recommendedName>
        <fullName evidence="3">Helicase HerA central domain-containing protein</fullName>
    </recommendedName>
</protein>
<proteinExistence type="predicted"/>
<sequence length="925" mass="104461">MKTVFKKKRKTAQPKFKAFKPKIGKKSISNGETKVRATPLEDEFQLASMVRIELRGKRIGAYLLRKGENGFMLQFGFDCRGIHTLLRAEQVDPIFDALEASLKDLPSGERLTLHLGSFTCDKVRQNQLQNLYYRAPNPELQYLIMGERVRVQQLTDSGVRKPKFLRLYGTYTVEPDTEGTTDLIEKVLAKIERGWKKFTGEFQQLEYIRLSKLIYSSFLEGYQLWEQLLANKMGLDIRPFTEEELWLHLWQRFNNSSPIPIPQLLVLDENGLREDVFSPVHPVTLLMESHKSVPVADRRWVNVKDKYIGVLTFADKPGGWVSKESQLRYFWDQVMRREDVYDTEIYCQMMRANDALVKTNMQRITKQSNVSAQLAKEHNSVDVASLLKIEDAVAAQAELYRGAITIHTAAVFLVYRDSRSQLDSACSTLSSLFLRPAWVLRETEYPWKIWLQTFPICWDRLLTTPFNRRLPYLSSEALGFMPLVKTRSGDDYGFELMAEEGGTPVFLNLFTQHKNVGLLGTTRCGKSLLAAGLLTHALAEGMPVVAMDYPKPDGSSTFTDYTHFMGSDGAYFDIGKECSNLFELPDLSTLEPKLQQERFEDYKEFLASALMAMVLGTSRNQGSSINPALADTIRSILALALEEFFGDWQIRDRYAQAFVNGLGSPEWTATPTLADFLSYCSSERLQLDLIGGDIETALPLIKLRLRFWLSSRVGKAISSPSTFRSDAKLLVFALRNLSNDEDAAILSLSAYSAALRRALAAQSSVFFIDESPILFEYNSIAALVGRLCANGAKAGIRVILSAQDPDTITKSPSGAKIFQNLTTRLIGRIQPTAVDSFVEILKYPPEIISRNCTESFFPKKAGMYSQWLLDDHGIYTSCRYYPALQLLGVVANNPDEQAARTQVMATHPDKFKALTDYANQLAAKH</sequence>
<evidence type="ECO:0008006" key="3">
    <source>
        <dbReference type="Google" id="ProtNLM"/>
    </source>
</evidence>
<dbReference type="Gene3D" id="3.40.50.300">
    <property type="entry name" value="P-loop containing nucleotide triphosphate hydrolases"/>
    <property type="match status" value="2"/>
</dbReference>
<accession>A0A1J1LUM7</accession>